<dbReference type="EMBL" id="CP098827">
    <property type="protein sequence ID" value="XBO70919.1"/>
    <property type="molecule type" value="Genomic_DNA"/>
</dbReference>
<organism evidence="3">
    <name type="scientific">Halomonas sp. RT37</name>
    <dbReference type="NCBI Taxonomy" id="2950872"/>
    <lineage>
        <taxon>Bacteria</taxon>
        <taxon>Pseudomonadati</taxon>
        <taxon>Pseudomonadota</taxon>
        <taxon>Gammaproteobacteria</taxon>
        <taxon>Oceanospirillales</taxon>
        <taxon>Halomonadaceae</taxon>
        <taxon>Halomonas</taxon>
    </lineage>
</organism>
<feature type="chain" id="PRO_5043358233" evidence="1">
    <location>
        <begin position="42"/>
        <end position="435"/>
    </location>
</feature>
<feature type="domain" description="Autotransporter" evidence="2">
    <location>
        <begin position="184"/>
        <end position="424"/>
    </location>
</feature>
<accession>A0AAU7KHN2</accession>
<sequence>MHKPQFSPPRRTPCHAASRLCAWRSLPLALILGSASSSALALDVDLAPLDQNPTTFVGTLEDRPLTLELLGQQAVTGGSRVFVSINDRPVTLRLPAGITLAEVDGQTPVVLSDGEGKVLLAGRLDALGRDRTLALADALGLLELDQTLYGAQKQAMAQNFRPVTQRIDATMAPLGDGPYQRPPGISVWSTAEIGDLDGDTRSSDYSGDGKVALLGIDYRYRNLLVGVAAGKSEMYLDGKSGGHTDLGGEMVAPYAAIALLNDRLVLDATLLFQDLDGSARRDYLVEGIDLDGDRWGARGAATYHLPSYQLTSQHRIDSSLTLGGTYLDDDVDGDYLQAETDYGEETGEVFAGVRLGADVFTGRLFAGLLYHYDVSSDVDDDADFLEGSDDDRTVLELGATQRLGRGVDVTLAGQTTLGSSATEYDVISASLSYDF</sequence>
<evidence type="ECO:0000256" key="1">
    <source>
        <dbReference type="SAM" id="SignalP"/>
    </source>
</evidence>
<evidence type="ECO:0000313" key="3">
    <source>
        <dbReference type="EMBL" id="XBO70919.1"/>
    </source>
</evidence>
<dbReference type="SUPFAM" id="SSF103515">
    <property type="entry name" value="Autotransporter"/>
    <property type="match status" value="1"/>
</dbReference>
<protein>
    <submittedName>
        <fullName evidence="3">Autotransporter outer membrane beta-barrel domain-containing protein</fullName>
    </submittedName>
</protein>
<name>A0AAU7KHN2_9GAMM</name>
<evidence type="ECO:0000259" key="2">
    <source>
        <dbReference type="SMART" id="SM00869"/>
    </source>
</evidence>
<gene>
    <name evidence="3" type="ORF">NFG58_20345</name>
</gene>
<feature type="signal peptide" evidence="1">
    <location>
        <begin position="1"/>
        <end position="41"/>
    </location>
</feature>
<dbReference type="Gene3D" id="2.40.128.130">
    <property type="entry name" value="Autotransporter beta-domain"/>
    <property type="match status" value="1"/>
</dbReference>
<dbReference type="InterPro" id="IPR005546">
    <property type="entry name" value="Autotransporte_beta"/>
</dbReference>
<dbReference type="AlphaFoldDB" id="A0AAU7KHN2"/>
<reference evidence="3" key="1">
    <citation type="submission" date="2022-06" db="EMBL/GenBank/DDBJ databases">
        <title>A novel DMS-producing enzyme.</title>
        <authorList>
            <person name="Zhang Y."/>
        </authorList>
    </citation>
    <scope>NUCLEOTIDE SEQUENCE</scope>
    <source>
        <strain evidence="3">RT37</strain>
    </source>
</reference>
<keyword evidence="1" id="KW-0732">Signal</keyword>
<dbReference type="InterPro" id="IPR036709">
    <property type="entry name" value="Autotransporte_beta_dom_sf"/>
</dbReference>
<dbReference type="SMART" id="SM00869">
    <property type="entry name" value="Autotransporter"/>
    <property type="match status" value="1"/>
</dbReference>
<proteinExistence type="predicted"/>
<dbReference type="RefSeq" id="WP_348827256.1">
    <property type="nucleotide sequence ID" value="NZ_CP098827.1"/>
</dbReference>